<dbReference type="Pfam" id="PF13493">
    <property type="entry name" value="DUF4118"/>
    <property type="match status" value="1"/>
</dbReference>
<dbReference type="PRINTS" id="PR00344">
    <property type="entry name" value="BCTRLSENSOR"/>
</dbReference>
<evidence type="ECO:0000313" key="17">
    <source>
        <dbReference type="EMBL" id="MCD5311809.1"/>
    </source>
</evidence>
<evidence type="ECO:0000256" key="2">
    <source>
        <dbReference type="ARBA" id="ARBA00004141"/>
    </source>
</evidence>
<evidence type="ECO:0000256" key="13">
    <source>
        <dbReference type="ARBA" id="ARBA00023136"/>
    </source>
</evidence>
<keyword evidence="10" id="KW-0067">ATP-binding</keyword>
<evidence type="ECO:0000256" key="8">
    <source>
        <dbReference type="ARBA" id="ARBA00022741"/>
    </source>
</evidence>
<dbReference type="Gene3D" id="1.20.120.620">
    <property type="entry name" value="Backbone structure of the membrane domain of e. Coli histidine kinase receptor kdpd"/>
    <property type="match status" value="1"/>
</dbReference>
<feature type="transmembrane region" description="Helical" evidence="15">
    <location>
        <begin position="381"/>
        <end position="399"/>
    </location>
</feature>
<evidence type="ECO:0000256" key="3">
    <source>
        <dbReference type="ARBA" id="ARBA00004236"/>
    </source>
</evidence>
<dbReference type="Gene3D" id="3.30.565.10">
    <property type="entry name" value="Histidine kinase-like ATPase, C-terminal domain"/>
    <property type="match status" value="1"/>
</dbReference>
<evidence type="ECO:0000256" key="11">
    <source>
        <dbReference type="ARBA" id="ARBA00022989"/>
    </source>
</evidence>
<evidence type="ECO:0000259" key="16">
    <source>
        <dbReference type="PROSITE" id="PS50109"/>
    </source>
</evidence>
<dbReference type="InterPro" id="IPR052023">
    <property type="entry name" value="Histidine_kinase_KdpD"/>
</dbReference>
<dbReference type="FunFam" id="3.40.50.300:FF:000483">
    <property type="entry name" value="Sensor histidine kinase KdpD"/>
    <property type="match status" value="1"/>
</dbReference>
<dbReference type="InterPro" id="IPR038318">
    <property type="entry name" value="KdpD_sf"/>
</dbReference>
<dbReference type="Pfam" id="PF00512">
    <property type="entry name" value="HisKA"/>
    <property type="match status" value="1"/>
</dbReference>
<keyword evidence="9 17" id="KW-0418">Kinase</keyword>
<dbReference type="CDD" id="cd00075">
    <property type="entry name" value="HATPase"/>
    <property type="match status" value="1"/>
</dbReference>
<dbReference type="GO" id="GO:0005524">
    <property type="term" value="F:ATP binding"/>
    <property type="evidence" value="ECO:0007669"/>
    <property type="project" value="UniProtKB-KW"/>
</dbReference>
<dbReference type="InterPro" id="IPR027417">
    <property type="entry name" value="P-loop_NTPase"/>
</dbReference>
<dbReference type="InterPro" id="IPR014729">
    <property type="entry name" value="Rossmann-like_a/b/a_fold"/>
</dbReference>
<dbReference type="PANTHER" id="PTHR45569">
    <property type="entry name" value="SENSOR PROTEIN KDPD"/>
    <property type="match status" value="1"/>
</dbReference>
<dbReference type="GO" id="GO:0005886">
    <property type="term" value="C:plasma membrane"/>
    <property type="evidence" value="ECO:0007669"/>
    <property type="project" value="UniProtKB-SubCell"/>
</dbReference>
<organism evidence="17 18">
    <name type="scientific">Kineosporia babensis</name>
    <dbReference type="NCBI Taxonomy" id="499548"/>
    <lineage>
        <taxon>Bacteria</taxon>
        <taxon>Bacillati</taxon>
        <taxon>Actinomycetota</taxon>
        <taxon>Actinomycetes</taxon>
        <taxon>Kineosporiales</taxon>
        <taxon>Kineosporiaceae</taxon>
        <taxon>Kineosporia</taxon>
    </lineage>
</organism>
<evidence type="ECO:0000256" key="14">
    <source>
        <dbReference type="SAM" id="MobiDB-lite"/>
    </source>
</evidence>
<dbReference type="AlphaFoldDB" id="A0A9X1NDJ0"/>
<dbReference type="SMART" id="SM00387">
    <property type="entry name" value="HATPase_c"/>
    <property type="match status" value="1"/>
</dbReference>
<evidence type="ECO:0000256" key="1">
    <source>
        <dbReference type="ARBA" id="ARBA00000085"/>
    </source>
</evidence>
<keyword evidence="8" id="KW-0547">Nucleotide-binding</keyword>
<name>A0A9X1NDJ0_9ACTN</name>
<evidence type="ECO:0000256" key="4">
    <source>
        <dbReference type="ARBA" id="ARBA00012438"/>
    </source>
</evidence>
<comment type="catalytic activity">
    <reaction evidence="1">
        <text>ATP + protein L-histidine = ADP + protein N-phospho-L-histidine.</text>
        <dbReference type="EC" id="2.7.13.3"/>
    </reaction>
</comment>
<dbReference type="RefSeq" id="WP_231441391.1">
    <property type="nucleotide sequence ID" value="NZ_JAJOMB010000006.1"/>
</dbReference>
<protein>
    <recommendedName>
        <fullName evidence="4">histidine kinase</fullName>
        <ecNumber evidence="4">2.7.13.3</ecNumber>
    </recommendedName>
</protein>
<dbReference type="InterPro" id="IPR005467">
    <property type="entry name" value="His_kinase_dom"/>
</dbReference>
<accession>A0A9X1NDJ0</accession>
<evidence type="ECO:0000256" key="10">
    <source>
        <dbReference type="ARBA" id="ARBA00022840"/>
    </source>
</evidence>
<dbReference type="CDD" id="cd00082">
    <property type="entry name" value="HisKA"/>
    <property type="match status" value="1"/>
</dbReference>
<keyword evidence="12" id="KW-0902">Two-component regulatory system</keyword>
<evidence type="ECO:0000313" key="18">
    <source>
        <dbReference type="Proteomes" id="UP001138997"/>
    </source>
</evidence>
<dbReference type="EMBL" id="JAJOMB010000006">
    <property type="protein sequence ID" value="MCD5311809.1"/>
    <property type="molecule type" value="Genomic_DNA"/>
</dbReference>
<dbReference type="Gene3D" id="3.40.50.620">
    <property type="entry name" value="HUPs"/>
    <property type="match status" value="1"/>
</dbReference>
<dbReference type="Gene3D" id="3.40.50.300">
    <property type="entry name" value="P-loop containing nucleotide triphosphate hydrolases"/>
    <property type="match status" value="1"/>
</dbReference>
<evidence type="ECO:0000256" key="9">
    <source>
        <dbReference type="ARBA" id="ARBA00022777"/>
    </source>
</evidence>
<dbReference type="PANTHER" id="PTHR45569:SF1">
    <property type="entry name" value="SENSOR PROTEIN KDPD"/>
    <property type="match status" value="1"/>
</dbReference>
<dbReference type="Pfam" id="PF02702">
    <property type="entry name" value="KdpD"/>
    <property type="match status" value="1"/>
</dbReference>
<reference evidence="17" key="1">
    <citation type="submission" date="2021-11" db="EMBL/GenBank/DDBJ databases">
        <title>Streptomyces corallinus and Kineosporia corallina sp. nov., two new coral-derived marine actinobacteria.</title>
        <authorList>
            <person name="Buangrab K."/>
            <person name="Sutthacheep M."/>
            <person name="Yeemin T."/>
            <person name="Harunari E."/>
            <person name="Igarashi Y."/>
            <person name="Sripreechasak P."/>
            <person name="Kanchanasin P."/>
            <person name="Tanasupawat S."/>
            <person name="Phongsopitanun W."/>
        </authorList>
    </citation>
    <scope>NUCLEOTIDE SEQUENCE</scope>
    <source>
        <strain evidence="17">JCM 31032</strain>
    </source>
</reference>
<dbReference type="InterPro" id="IPR003661">
    <property type="entry name" value="HisK_dim/P_dom"/>
</dbReference>
<evidence type="ECO:0000256" key="15">
    <source>
        <dbReference type="SAM" id="Phobius"/>
    </source>
</evidence>
<dbReference type="InterPro" id="IPR003852">
    <property type="entry name" value="Sig_transdc_His_kinase_KdpD_N"/>
</dbReference>
<comment type="caution">
    <text evidence="17">The sequence shown here is derived from an EMBL/GenBank/DDBJ whole genome shotgun (WGS) entry which is preliminary data.</text>
</comment>
<dbReference type="InterPro" id="IPR004358">
    <property type="entry name" value="Sig_transdc_His_kin-like_C"/>
</dbReference>
<keyword evidence="6" id="KW-0808">Transferase</keyword>
<evidence type="ECO:0000256" key="12">
    <source>
        <dbReference type="ARBA" id="ARBA00023012"/>
    </source>
</evidence>
<dbReference type="InterPro" id="IPR036097">
    <property type="entry name" value="HisK_dim/P_sf"/>
</dbReference>
<dbReference type="PROSITE" id="PS50109">
    <property type="entry name" value="HIS_KIN"/>
    <property type="match status" value="1"/>
</dbReference>
<dbReference type="GO" id="GO:0000155">
    <property type="term" value="F:phosphorelay sensor kinase activity"/>
    <property type="evidence" value="ECO:0007669"/>
    <property type="project" value="InterPro"/>
</dbReference>
<dbReference type="InterPro" id="IPR036890">
    <property type="entry name" value="HATPase_C_sf"/>
</dbReference>
<keyword evidence="7 15" id="KW-0812">Transmembrane</keyword>
<dbReference type="InterPro" id="IPR025201">
    <property type="entry name" value="KdpD_TM"/>
</dbReference>
<proteinExistence type="predicted"/>
<evidence type="ECO:0000256" key="7">
    <source>
        <dbReference type="ARBA" id="ARBA00022692"/>
    </source>
</evidence>
<keyword evidence="13 15" id="KW-0472">Membrane</keyword>
<dbReference type="SUPFAM" id="SSF55874">
    <property type="entry name" value="ATPase domain of HSP90 chaperone/DNA topoisomerase II/histidine kinase"/>
    <property type="match status" value="1"/>
</dbReference>
<comment type="subcellular location">
    <subcellularLocation>
        <location evidence="3">Cell membrane</location>
    </subcellularLocation>
    <subcellularLocation>
        <location evidence="2">Membrane</location>
        <topology evidence="2">Multi-pass membrane protein</topology>
    </subcellularLocation>
</comment>
<gene>
    <name evidence="17" type="ORF">LR394_12940</name>
</gene>
<evidence type="ECO:0000256" key="5">
    <source>
        <dbReference type="ARBA" id="ARBA00022553"/>
    </source>
</evidence>
<dbReference type="SUPFAM" id="SSF47384">
    <property type="entry name" value="Homodimeric domain of signal transducing histidine kinase"/>
    <property type="match status" value="1"/>
</dbReference>
<dbReference type="EC" id="2.7.13.3" evidence="4"/>
<dbReference type="Pfam" id="PF02518">
    <property type="entry name" value="HATPase_c"/>
    <property type="match status" value="1"/>
</dbReference>
<dbReference type="GO" id="GO:0005737">
    <property type="term" value="C:cytoplasm"/>
    <property type="evidence" value="ECO:0007669"/>
    <property type="project" value="UniProtKB-ARBA"/>
</dbReference>
<dbReference type="Proteomes" id="UP001138997">
    <property type="component" value="Unassembled WGS sequence"/>
</dbReference>
<dbReference type="Gene3D" id="1.10.287.130">
    <property type="match status" value="1"/>
</dbReference>
<sequence>MAGQLRVHLGAAPGVGKTYKMLEEGHRRRERGTDVVVGYVETHGREQTEAMIKDLEVLPRRTVHYRGTTFTEMDVDAVIARGAEVVLVDELAHTNVPGSRNAKRWQDIEELLDAGMTVMTTVNVQHLESINDIVRQITGVPQRETVPDEVVRRADAIELVDMAPEAIRRRMAHGNIYKPEKIDAALGNYFRVGNLTALRELALLWLADKVDDELENYRAAQGISDTWEARERVLVALTGGPEGETLIRRAARLASRSRGPQPTDLLAVHVARNDGLSSGGSHANLVAQRTLVEDLGGTYHQVVGNDIPKALLAFAKGVNATELVLGVSRRGRLQSLFSPGVGVTTTNGAGSMDVHLVTHAQARKGRALPKVRNALSANRRVAGFLLATIGIAVLTVLLAQLREQISLDSDVLLYLAAVVIVALVGGLWPALVAALLGTVALNYYFAPPIHRITIAAWENILALAVFLIVAVAVSATVDRAARRTREAASAQAEAETLSTLAGNVLRGAQPLPALLNQLRETFNFNGATLLQRRPDAGPSPDLQHDRDAWHVVESVGRTLFAPGEGDAEVQVDETVSLALCGHPLAAEDRRVVQAFANQAVVALRQQELSEQAAAAGPLAEVDRMRTALLSAVSHDLRTPLASAKAAVGGLRAPGIEFSPEDQAELLASVEESLDRLTRLVDNLLDMSRLQAGALAMHPQPTSIAETVAIALDEIGSPAKDIEVHLPEEFLEVHGDPVLIERVLVNLLRNALRYSPDDSPPMIMVSAHAGEVETKVIDRGPGIPIEKWEDVFLPFQRLGDRDNGTGVGLGLALSRGLAEAMGGSLTPDVTPGGGLTMVMTLLQSGPLPETELETQSKQAFVGDPQAGAS</sequence>
<feature type="domain" description="Histidine kinase" evidence="16">
    <location>
        <begin position="631"/>
        <end position="844"/>
    </location>
</feature>
<dbReference type="InterPro" id="IPR003594">
    <property type="entry name" value="HATPase_dom"/>
</dbReference>
<keyword evidence="11 15" id="KW-1133">Transmembrane helix</keyword>
<dbReference type="SUPFAM" id="SSF52402">
    <property type="entry name" value="Adenine nucleotide alpha hydrolases-like"/>
    <property type="match status" value="1"/>
</dbReference>
<evidence type="ECO:0000256" key="6">
    <source>
        <dbReference type="ARBA" id="ARBA00022679"/>
    </source>
</evidence>
<keyword evidence="18" id="KW-1185">Reference proteome</keyword>
<feature type="transmembrane region" description="Helical" evidence="15">
    <location>
        <begin position="456"/>
        <end position="477"/>
    </location>
</feature>
<keyword evidence="5" id="KW-0597">Phosphoprotein</keyword>
<feature type="transmembrane region" description="Helical" evidence="15">
    <location>
        <begin position="411"/>
        <end position="436"/>
    </location>
</feature>
<dbReference type="SMART" id="SM00388">
    <property type="entry name" value="HisKA"/>
    <property type="match status" value="1"/>
</dbReference>
<feature type="region of interest" description="Disordered" evidence="14">
    <location>
        <begin position="847"/>
        <end position="868"/>
    </location>
</feature>